<dbReference type="EMBL" id="LT994651">
    <property type="protein sequence ID" value="SPN78995.1"/>
    <property type="molecule type" value="Genomic_DNA"/>
</dbReference>
<feature type="non-terminal residue" evidence="1">
    <location>
        <position position="1"/>
    </location>
</feature>
<gene>
    <name evidence="1" type="ORF">BRZCDTV_102</name>
</gene>
<reference evidence="1" key="1">
    <citation type="submission" date="2018-03" db="EMBL/GenBank/DDBJ databases">
        <authorList>
            <consortium name="Urmite Genomes"/>
        </authorList>
    </citation>
    <scope>NUCLEOTIDE SEQUENCE [LARGE SCALE GENOMIC DNA]</scope>
    <source>
        <strain evidence="1">IHUMI-27.7</strain>
    </source>
</reference>
<accession>A0A2R8FD99</accession>
<evidence type="ECO:0000313" key="1">
    <source>
        <dbReference type="EMBL" id="SPN78995.1"/>
    </source>
</evidence>
<name>A0A2R8FD99_9VIRU</name>
<proteinExistence type="predicted"/>
<evidence type="ECO:0000313" key="2">
    <source>
        <dbReference type="Proteomes" id="UP000273054"/>
    </source>
</evidence>
<protein>
    <submittedName>
        <fullName evidence="1">Uncharacterized protein</fullName>
    </submittedName>
</protein>
<organism evidence="1">
    <name type="scientific">Brazilian cedratvirus IHUMI</name>
    <dbReference type="NCBI Taxonomy" id="2126980"/>
    <lineage>
        <taxon>Viruses</taxon>
        <taxon>Pithoviruses</taxon>
        <taxon>Orthocedratvirinae</taxon>
        <taxon>Alphacedratvirus</taxon>
        <taxon>Alphacedratvirus brasiliense</taxon>
    </lineage>
</organism>
<keyword evidence="2" id="KW-1185">Reference proteome</keyword>
<sequence>VRTSFSPKVTFALSTQDYKRRGNYWFSLSLPNQHGNNLGCLSLKVTRRISTRAQRTNLEQSNIRTILSYVKRVDKQPDLHNGVLLFFG</sequence>
<dbReference type="Proteomes" id="UP000273054">
    <property type="component" value="Segment"/>
</dbReference>